<dbReference type="GO" id="GO:0016226">
    <property type="term" value="P:iron-sulfur cluster assembly"/>
    <property type="evidence" value="ECO:0007669"/>
    <property type="project" value="TreeGrafter"/>
</dbReference>
<dbReference type="SUPFAM" id="SSF82657">
    <property type="entry name" value="BolA-like"/>
    <property type="match status" value="1"/>
</dbReference>
<sequence>MGRMTVTATPAAAPVLTNLPLVDQIAARLTDALAPTDLQVVNDSHHHAGHMGDNGTGESHFSVVVESAAFAGLSRVARQRLVNAALADLLATRIHALAIRTFAPGERVA</sequence>
<evidence type="ECO:0000313" key="3">
    <source>
        <dbReference type="Proteomes" id="UP000199206"/>
    </source>
</evidence>
<dbReference type="PANTHER" id="PTHR46230">
    <property type="match status" value="1"/>
</dbReference>
<gene>
    <name evidence="2" type="ORF">SAMN05192583_2716</name>
</gene>
<evidence type="ECO:0000313" key="2">
    <source>
        <dbReference type="EMBL" id="SEN39421.1"/>
    </source>
</evidence>
<dbReference type="Gene3D" id="3.30.300.90">
    <property type="entry name" value="BolA-like"/>
    <property type="match status" value="1"/>
</dbReference>
<dbReference type="Pfam" id="PF01722">
    <property type="entry name" value="BolA"/>
    <property type="match status" value="1"/>
</dbReference>
<reference evidence="3" key="1">
    <citation type="submission" date="2016-10" db="EMBL/GenBank/DDBJ databases">
        <authorList>
            <person name="Varghese N."/>
            <person name="Submissions S."/>
        </authorList>
    </citation>
    <scope>NUCLEOTIDE SEQUENCE [LARGE SCALE GENOMIC DNA]</scope>
    <source>
        <strain evidence="3">S6-262</strain>
    </source>
</reference>
<proteinExistence type="inferred from homology"/>
<dbReference type="InterPro" id="IPR002634">
    <property type="entry name" value="BolA"/>
</dbReference>
<dbReference type="EMBL" id="FOCF01000006">
    <property type="protein sequence ID" value="SEN39421.1"/>
    <property type="molecule type" value="Genomic_DNA"/>
</dbReference>
<protein>
    <submittedName>
        <fullName evidence="2">BolA protein</fullName>
    </submittedName>
</protein>
<name>A0A1H8G5M7_9SPHN</name>
<keyword evidence="3" id="KW-1185">Reference proteome</keyword>
<dbReference type="PANTHER" id="PTHR46230:SF7">
    <property type="entry name" value="BOLA-LIKE PROTEIN 1"/>
    <property type="match status" value="1"/>
</dbReference>
<dbReference type="InterPro" id="IPR036065">
    <property type="entry name" value="BolA-like_sf"/>
</dbReference>
<comment type="similarity">
    <text evidence="1">Belongs to the BolA/IbaG family.</text>
</comment>
<dbReference type="Proteomes" id="UP000199206">
    <property type="component" value="Unassembled WGS sequence"/>
</dbReference>
<dbReference type="PIRSF" id="PIRSF003113">
    <property type="entry name" value="BolA"/>
    <property type="match status" value="1"/>
</dbReference>
<accession>A0A1H8G5M7</accession>
<evidence type="ECO:0000256" key="1">
    <source>
        <dbReference type="RuleBase" id="RU003860"/>
    </source>
</evidence>
<dbReference type="STRING" id="1166340.SAMN05192583_2716"/>
<dbReference type="AlphaFoldDB" id="A0A1H8G5M7"/>
<organism evidence="2 3">
    <name type="scientific">Sphingomonas gellani</name>
    <dbReference type="NCBI Taxonomy" id="1166340"/>
    <lineage>
        <taxon>Bacteria</taxon>
        <taxon>Pseudomonadati</taxon>
        <taxon>Pseudomonadota</taxon>
        <taxon>Alphaproteobacteria</taxon>
        <taxon>Sphingomonadales</taxon>
        <taxon>Sphingomonadaceae</taxon>
        <taxon>Sphingomonas</taxon>
    </lineage>
</organism>